<feature type="signal peptide" evidence="2">
    <location>
        <begin position="1"/>
        <end position="29"/>
    </location>
</feature>
<reference evidence="5" key="1">
    <citation type="journal article" date="2019" name="Int. J. Syst. Evol. Microbiol.">
        <title>The Global Catalogue of Microorganisms (GCM) 10K type strain sequencing project: providing services to taxonomists for standard genome sequencing and annotation.</title>
        <authorList>
            <consortium name="The Broad Institute Genomics Platform"/>
            <consortium name="The Broad Institute Genome Sequencing Center for Infectious Disease"/>
            <person name="Wu L."/>
            <person name="Ma J."/>
        </authorList>
    </citation>
    <scope>NUCLEOTIDE SEQUENCE [LARGE SCALE GENOMIC DNA]</scope>
    <source>
        <strain evidence="5">JCM 15577</strain>
    </source>
</reference>
<dbReference type="Gene3D" id="2.60.40.10">
    <property type="entry name" value="Immunoglobulins"/>
    <property type="match status" value="1"/>
</dbReference>
<keyword evidence="1" id="KW-0812">Transmembrane</keyword>
<keyword evidence="2" id="KW-0732">Signal</keyword>
<dbReference type="Gene3D" id="3.60.21.10">
    <property type="match status" value="1"/>
</dbReference>
<dbReference type="Pfam" id="PF13385">
    <property type="entry name" value="Laminin_G_3"/>
    <property type="match status" value="1"/>
</dbReference>
<dbReference type="PROSITE" id="PS51318">
    <property type="entry name" value="TAT"/>
    <property type="match status" value="1"/>
</dbReference>
<feature type="chain" id="PRO_5047203737" description="Calcineurin-like phosphoesterase domain-containing protein" evidence="2">
    <location>
        <begin position="30"/>
        <end position="909"/>
    </location>
</feature>
<dbReference type="Proteomes" id="UP001501690">
    <property type="component" value="Unassembled WGS sequence"/>
</dbReference>
<dbReference type="InterPro" id="IPR006311">
    <property type="entry name" value="TAT_signal"/>
</dbReference>
<protein>
    <recommendedName>
        <fullName evidence="3">Calcineurin-like phosphoesterase domain-containing protein</fullName>
    </recommendedName>
</protein>
<dbReference type="PANTHER" id="PTHR43143:SF5">
    <property type="entry name" value="SECRETED PROTEIN"/>
    <property type="match status" value="1"/>
</dbReference>
<sequence>MHFSSRRRALGALTTVALVAGLVAAPVTAATASDDSSSDETTSISSFTLPVLPDTQFYSRYSASQFYPKYGTNPFEVQTSWLVENQDALNIPFVVHVGDVVDQNWVTTEWDAADKAMQILTDGGLPYSVIPGNHDTADMSARSSEANSWYYLQKFNAAEMAAQGGDTYVGSYQNGLSSAYIFEAEGYQWMSLALAWNASADTFAWAQGILDANPGIPVVLSSHAIINIDTDQVTAIDWGFGEELWDSLIRMNDQIILTVNGHFHGTTMRERTNDYGHTVYQVLTDYQMAADGGNGYMTTFEFDLTNSAIDVESISPWITVKDEDSLTSSDAPYLEGTWQSFSMAMDFEERFGYSAIPAEEDGTDLSELAKAIVSEGWESTAAGAELVAAGDSSDYIEVDGTIAHWRFGSVAEGVVDENTVIPDVAGESPMYRNAIENTDADEELDDVTITHTNVPYYSSDAGAVCFDDVHRNDSGVDTLSYITTEYGAPATFASLTADSGYTIETFLQLDEEWTETYNRWGAALARGGSREWIGIPDSSDAGASPMWIGISNLREYQYSAANSTNGASYTLWSGEIMQGAWHHVAIVNDPAADTAIMYVDGVPVLRNASSVGGMMAADFMPWIIGTSTWDTEPDHGWFGCVGETRIVDHALSTSEFLTSRVSIDGDSFSVTTDFDSVYAYDASMSEISGTGVAGTSARVELAGESLGTAEVASDGTWTVALSEPLAGTGSYSLTITPSIGSRDGDAVQAVLVIGERESWTPAEGDLVAGLENLITVSPNPFDPGDTVQIDLPAGHEGEDVYAFAFSDPTALGSATVGAVASVTVTIPTSLPLGSHRIALYSADGTLIGWQSVTVGIPTVADTAGAASDSSSTQGLATTGGTLAVIFIIGAFALAAVAAGAALRVRRRQV</sequence>
<dbReference type="InterPro" id="IPR013320">
    <property type="entry name" value="ConA-like_dom_sf"/>
</dbReference>
<evidence type="ECO:0000313" key="5">
    <source>
        <dbReference type="Proteomes" id="UP001501690"/>
    </source>
</evidence>
<feature type="domain" description="Calcineurin-like phosphoesterase" evidence="3">
    <location>
        <begin position="89"/>
        <end position="264"/>
    </location>
</feature>
<evidence type="ECO:0000256" key="1">
    <source>
        <dbReference type="SAM" id="Phobius"/>
    </source>
</evidence>
<evidence type="ECO:0000313" key="4">
    <source>
        <dbReference type="EMBL" id="GAA1706815.1"/>
    </source>
</evidence>
<dbReference type="PANTHER" id="PTHR43143">
    <property type="entry name" value="METALLOPHOSPHOESTERASE, CALCINEURIN SUPERFAMILY"/>
    <property type="match status" value="1"/>
</dbReference>
<dbReference type="InterPro" id="IPR051918">
    <property type="entry name" value="STPP_CPPED1"/>
</dbReference>
<dbReference type="Pfam" id="PF00149">
    <property type="entry name" value="Metallophos"/>
    <property type="match status" value="1"/>
</dbReference>
<comment type="caution">
    <text evidence="4">The sequence shown here is derived from an EMBL/GenBank/DDBJ whole genome shotgun (WGS) entry which is preliminary data.</text>
</comment>
<dbReference type="Gene3D" id="2.60.120.200">
    <property type="match status" value="1"/>
</dbReference>
<name>A0ABP4UJP2_9MICO</name>
<dbReference type="SUPFAM" id="SSF49899">
    <property type="entry name" value="Concanavalin A-like lectins/glucanases"/>
    <property type="match status" value="1"/>
</dbReference>
<evidence type="ECO:0000256" key="2">
    <source>
        <dbReference type="SAM" id="SignalP"/>
    </source>
</evidence>
<keyword evidence="5" id="KW-1185">Reference proteome</keyword>
<dbReference type="EMBL" id="BAAAPL010000002">
    <property type="protein sequence ID" value="GAA1706815.1"/>
    <property type="molecule type" value="Genomic_DNA"/>
</dbReference>
<keyword evidence="1" id="KW-1133">Transmembrane helix</keyword>
<dbReference type="SUPFAM" id="SSF56300">
    <property type="entry name" value="Metallo-dependent phosphatases"/>
    <property type="match status" value="1"/>
</dbReference>
<keyword evidence="1" id="KW-0472">Membrane</keyword>
<organism evidence="4 5">
    <name type="scientific">Microbacterium sediminicola</name>
    <dbReference type="NCBI Taxonomy" id="415210"/>
    <lineage>
        <taxon>Bacteria</taxon>
        <taxon>Bacillati</taxon>
        <taxon>Actinomycetota</taxon>
        <taxon>Actinomycetes</taxon>
        <taxon>Micrococcales</taxon>
        <taxon>Microbacteriaceae</taxon>
        <taxon>Microbacterium</taxon>
    </lineage>
</organism>
<gene>
    <name evidence="4" type="ORF">GCM10009808_26040</name>
</gene>
<dbReference type="InterPro" id="IPR004843">
    <property type="entry name" value="Calcineurin-like_PHP"/>
</dbReference>
<feature type="transmembrane region" description="Helical" evidence="1">
    <location>
        <begin position="880"/>
        <end position="902"/>
    </location>
</feature>
<dbReference type="InterPro" id="IPR029052">
    <property type="entry name" value="Metallo-depent_PP-like"/>
</dbReference>
<proteinExistence type="predicted"/>
<dbReference type="RefSeq" id="WP_344073356.1">
    <property type="nucleotide sequence ID" value="NZ_BAAAPL010000002.1"/>
</dbReference>
<evidence type="ECO:0000259" key="3">
    <source>
        <dbReference type="Pfam" id="PF00149"/>
    </source>
</evidence>
<dbReference type="InterPro" id="IPR013783">
    <property type="entry name" value="Ig-like_fold"/>
</dbReference>
<accession>A0ABP4UJP2</accession>